<dbReference type="GO" id="GO:0016075">
    <property type="term" value="P:rRNA catabolic process"/>
    <property type="evidence" value="ECO:0007669"/>
    <property type="project" value="TreeGrafter"/>
</dbReference>
<feature type="non-terminal residue" evidence="4">
    <location>
        <position position="88"/>
    </location>
</feature>
<evidence type="ECO:0000313" key="4">
    <source>
        <dbReference type="EMBL" id="OJA21669.1"/>
    </source>
</evidence>
<evidence type="ECO:0000313" key="5">
    <source>
        <dbReference type="Proteomes" id="UP000183567"/>
    </source>
</evidence>
<evidence type="ECO:0000256" key="1">
    <source>
        <dbReference type="ARBA" id="ARBA00006678"/>
    </source>
</evidence>
<dbReference type="GO" id="GO:0005730">
    <property type="term" value="C:nucleolus"/>
    <property type="evidence" value="ECO:0007669"/>
    <property type="project" value="TreeGrafter"/>
</dbReference>
<dbReference type="InterPro" id="IPR027408">
    <property type="entry name" value="PNPase/RNase_PH_dom_sf"/>
</dbReference>
<keyword evidence="2" id="KW-0812">Transmembrane</keyword>
<dbReference type="GO" id="GO:0034475">
    <property type="term" value="P:U4 snRNA 3'-end processing"/>
    <property type="evidence" value="ECO:0007669"/>
    <property type="project" value="TreeGrafter"/>
</dbReference>
<sequence length="88" mass="9523">MSRYSSLLLVSASDVEEEGAINTRLLELAAATKSTFEPVIQVHLYPRSTIDIFIHVLQLDWGLLTACIIGSTLALATAGIPLFDFVCA</sequence>
<dbReference type="InterPro" id="IPR001247">
    <property type="entry name" value="ExoRNase_PH_dom1"/>
</dbReference>
<dbReference type="Gene3D" id="3.30.230.70">
    <property type="entry name" value="GHMP Kinase, N-terminal domain"/>
    <property type="match status" value="1"/>
</dbReference>
<dbReference type="Pfam" id="PF01138">
    <property type="entry name" value="RNase_PH"/>
    <property type="match status" value="1"/>
</dbReference>
<dbReference type="GO" id="GO:0000177">
    <property type="term" value="C:cytoplasmic exosome (RNase complex)"/>
    <property type="evidence" value="ECO:0007669"/>
    <property type="project" value="TreeGrafter"/>
</dbReference>
<feature type="domain" description="Exoribonuclease phosphorolytic" evidence="3">
    <location>
        <begin position="10"/>
        <end position="81"/>
    </location>
</feature>
<dbReference type="OrthoDB" id="437922at2759"/>
<organism evidence="4 5">
    <name type="scientific">Rhizopogon vesiculosus</name>
    <dbReference type="NCBI Taxonomy" id="180088"/>
    <lineage>
        <taxon>Eukaryota</taxon>
        <taxon>Fungi</taxon>
        <taxon>Dikarya</taxon>
        <taxon>Basidiomycota</taxon>
        <taxon>Agaricomycotina</taxon>
        <taxon>Agaricomycetes</taxon>
        <taxon>Agaricomycetidae</taxon>
        <taxon>Boletales</taxon>
        <taxon>Suillineae</taxon>
        <taxon>Rhizopogonaceae</taxon>
        <taxon>Rhizopogon</taxon>
    </lineage>
</organism>
<keyword evidence="2" id="KW-0472">Membrane</keyword>
<dbReference type="GO" id="GO:0071051">
    <property type="term" value="P:poly(A)-dependent snoRNA 3'-end processing"/>
    <property type="evidence" value="ECO:0007669"/>
    <property type="project" value="TreeGrafter"/>
</dbReference>
<keyword evidence="5" id="KW-1185">Reference proteome</keyword>
<protein>
    <recommendedName>
        <fullName evidence="3">Exoribonuclease phosphorolytic domain-containing protein</fullName>
    </recommendedName>
</protein>
<comment type="similarity">
    <text evidence="1">Belongs to the RNase PH family.</text>
</comment>
<feature type="transmembrane region" description="Helical" evidence="2">
    <location>
        <begin position="61"/>
        <end position="83"/>
    </location>
</feature>
<dbReference type="GO" id="GO:0000176">
    <property type="term" value="C:nuclear exosome (RNase complex)"/>
    <property type="evidence" value="ECO:0007669"/>
    <property type="project" value="TreeGrafter"/>
</dbReference>
<dbReference type="GO" id="GO:0071028">
    <property type="term" value="P:nuclear mRNA surveillance"/>
    <property type="evidence" value="ECO:0007669"/>
    <property type="project" value="TreeGrafter"/>
</dbReference>
<evidence type="ECO:0000259" key="3">
    <source>
        <dbReference type="Pfam" id="PF01138"/>
    </source>
</evidence>
<dbReference type="PANTHER" id="PTHR11953:SF0">
    <property type="entry name" value="EXOSOME COMPLEX COMPONENT RRP41"/>
    <property type="match status" value="1"/>
</dbReference>
<reference evidence="4 5" key="1">
    <citation type="submission" date="2016-03" db="EMBL/GenBank/DDBJ databases">
        <title>Comparative genomics of the ectomycorrhizal sister species Rhizopogon vinicolor and Rhizopogon vesiculosus (Basidiomycota: Boletales) reveals a divergence of the mating type B locus.</title>
        <authorList>
            <person name="Mujic A.B."/>
            <person name="Kuo A."/>
            <person name="Tritt A."/>
            <person name="Lipzen A."/>
            <person name="Chen C."/>
            <person name="Johnson J."/>
            <person name="Sharma A."/>
            <person name="Barry K."/>
            <person name="Grigoriev I.V."/>
            <person name="Spatafora J.W."/>
        </authorList>
    </citation>
    <scope>NUCLEOTIDE SEQUENCE [LARGE SCALE GENOMIC DNA]</scope>
    <source>
        <strain evidence="4 5">AM-OR11-056</strain>
    </source>
</reference>
<dbReference type="STRING" id="180088.A0A1J8QKZ9"/>
<gene>
    <name evidence="4" type="ORF">AZE42_09555</name>
</gene>
<dbReference type="GO" id="GO:0003723">
    <property type="term" value="F:RNA binding"/>
    <property type="evidence" value="ECO:0007669"/>
    <property type="project" value="TreeGrafter"/>
</dbReference>
<dbReference type="InterPro" id="IPR020568">
    <property type="entry name" value="Ribosomal_Su5_D2-typ_SF"/>
</dbReference>
<dbReference type="EMBL" id="LVVM01000041">
    <property type="protein sequence ID" value="OJA21669.1"/>
    <property type="molecule type" value="Genomic_DNA"/>
</dbReference>
<proteinExistence type="inferred from homology"/>
<keyword evidence="2" id="KW-1133">Transmembrane helix</keyword>
<comment type="caution">
    <text evidence="4">The sequence shown here is derived from an EMBL/GenBank/DDBJ whole genome shotgun (WGS) entry which is preliminary data.</text>
</comment>
<name>A0A1J8QKZ9_9AGAM</name>
<accession>A0A1J8QKZ9</accession>
<dbReference type="PANTHER" id="PTHR11953">
    <property type="entry name" value="EXOSOME COMPLEX COMPONENT"/>
    <property type="match status" value="1"/>
</dbReference>
<dbReference type="Proteomes" id="UP000183567">
    <property type="component" value="Unassembled WGS sequence"/>
</dbReference>
<dbReference type="SUPFAM" id="SSF54211">
    <property type="entry name" value="Ribosomal protein S5 domain 2-like"/>
    <property type="match status" value="1"/>
</dbReference>
<evidence type="ECO:0000256" key="2">
    <source>
        <dbReference type="SAM" id="Phobius"/>
    </source>
</evidence>
<dbReference type="InterPro" id="IPR050080">
    <property type="entry name" value="RNase_PH"/>
</dbReference>
<dbReference type="AlphaFoldDB" id="A0A1J8QKZ9"/>